<dbReference type="EMBL" id="PDCK01000040">
    <property type="protein sequence ID" value="PRQ52624.1"/>
    <property type="molecule type" value="Genomic_DNA"/>
</dbReference>
<comment type="caution">
    <text evidence="1">The sequence shown here is derived from an EMBL/GenBank/DDBJ whole genome shotgun (WGS) entry which is preliminary data.</text>
</comment>
<keyword evidence="2" id="KW-1185">Reference proteome</keyword>
<dbReference type="AlphaFoldDB" id="A0A2P6S1Q5"/>
<evidence type="ECO:0000313" key="2">
    <source>
        <dbReference type="Proteomes" id="UP000238479"/>
    </source>
</evidence>
<dbReference type="Gramene" id="PRQ52624">
    <property type="protein sequence ID" value="PRQ52624"/>
    <property type="gene ID" value="RchiOBHm_Chr2g0157511"/>
</dbReference>
<protein>
    <submittedName>
        <fullName evidence="1">Uncharacterized protein</fullName>
    </submittedName>
</protein>
<reference evidence="1 2" key="1">
    <citation type="journal article" date="2018" name="Nat. Genet.">
        <title>The Rosa genome provides new insights in the design of modern roses.</title>
        <authorList>
            <person name="Bendahmane M."/>
        </authorList>
    </citation>
    <scope>NUCLEOTIDE SEQUENCE [LARGE SCALE GENOMIC DNA]</scope>
    <source>
        <strain evidence="2">cv. Old Blush</strain>
    </source>
</reference>
<proteinExistence type="predicted"/>
<organism evidence="1 2">
    <name type="scientific">Rosa chinensis</name>
    <name type="common">China rose</name>
    <dbReference type="NCBI Taxonomy" id="74649"/>
    <lineage>
        <taxon>Eukaryota</taxon>
        <taxon>Viridiplantae</taxon>
        <taxon>Streptophyta</taxon>
        <taxon>Embryophyta</taxon>
        <taxon>Tracheophyta</taxon>
        <taxon>Spermatophyta</taxon>
        <taxon>Magnoliopsida</taxon>
        <taxon>eudicotyledons</taxon>
        <taxon>Gunneridae</taxon>
        <taxon>Pentapetalae</taxon>
        <taxon>rosids</taxon>
        <taxon>fabids</taxon>
        <taxon>Rosales</taxon>
        <taxon>Rosaceae</taxon>
        <taxon>Rosoideae</taxon>
        <taxon>Rosoideae incertae sedis</taxon>
        <taxon>Rosa</taxon>
    </lineage>
</organism>
<gene>
    <name evidence="1" type="ORF">RchiOBHm_Chr2g0157511</name>
</gene>
<dbReference type="Proteomes" id="UP000238479">
    <property type="component" value="Chromosome 2"/>
</dbReference>
<evidence type="ECO:0000313" key="1">
    <source>
        <dbReference type="EMBL" id="PRQ52624.1"/>
    </source>
</evidence>
<sequence>MSNHRISGSHALVVDQLSTVSIPSNVQDALADPKWTKAMNEELEALQKNATWELVPMPVGKKTMELLIDTRRGWLPKDIHNAMGLIMRRLLHLWQRSILSGF</sequence>
<accession>A0A2P6S1Q5</accession>
<name>A0A2P6S1Q5_ROSCH</name>